<keyword evidence="3" id="KW-1185">Reference proteome</keyword>
<dbReference type="Proteomes" id="UP000078459">
    <property type="component" value="Unassembled WGS sequence"/>
</dbReference>
<dbReference type="AlphaFoldDB" id="A0A179DRF8"/>
<sequence>MIKPNHRKIPVLFFKIIIVSTLILLLFQLFEVYLYLLAENPFYILFELLSKLIWLILIITAILSAFITIKYKTENKLKAIFIAISPFLILTLITKEYSSRIDFFIRNKERQVFVNKILNGEIKYKFNHEKSATVFVNDYKYHTLHSSLVVIENIKGLNCIYFPVHLGLFTVRTEGFVYIPIPDSSIISDFKLNTKYEHSEIFYNPITIYKLDEHWFYVVNGEFEMTFPN</sequence>
<feature type="transmembrane region" description="Helical" evidence="1">
    <location>
        <begin position="79"/>
        <end position="98"/>
    </location>
</feature>
<feature type="transmembrane region" description="Helical" evidence="1">
    <location>
        <begin position="42"/>
        <end position="67"/>
    </location>
</feature>
<comment type="caution">
    <text evidence="2">The sequence shown here is derived from an EMBL/GenBank/DDBJ whole genome shotgun (WGS) entry which is preliminary data.</text>
</comment>
<protein>
    <submittedName>
        <fullName evidence="2">Uncharacterized protein</fullName>
    </submittedName>
</protein>
<reference evidence="2 3" key="1">
    <citation type="submission" date="2016-04" db="EMBL/GenBank/DDBJ databases">
        <authorList>
            <person name="Evans L.H."/>
            <person name="Alamgir A."/>
            <person name="Owens N."/>
            <person name="Weber N.D."/>
            <person name="Virtaneva K."/>
            <person name="Barbian K."/>
            <person name="Babar A."/>
            <person name="Rosenke K."/>
        </authorList>
    </citation>
    <scope>NUCLEOTIDE SEQUENCE [LARGE SCALE GENOMIC DNA]</scope>
    <source>
        <strain evidence="2 3">CCM 8644</strain>
    </source>
</reference>
<evidence type="ECO:0000313" key="2">
    <source>
        <dbReference type="EMBL" id="OAQ43498.1"/>
    </source>
</evidence>
<dbReference type="EMBL" id="LWHJ01000004">
    <property type="protein sequence ID" value="OAQ43498.1"/>
    <property type="molecule type" value="Genomic_DNA"/>
</dbReference>
<reference evidence="2 3" key="2">
    <citation type="submission" date="2016-06" db="EMBL/GenBank/DDBJ databases">
        <title>Pedobacter psychrophilus sp. nov., isolated from Antarctic fragmentary rock.</title>
        <authorList>
            <person name="Svec P."/>
        </authorList>
    </citation>
    <scope>NUCLEOTIDE SEQUENCE [LARGE SCALE GENOMIC DNA]</scope>
    <source>
        <strain evidence="2 3">CCM 8644</strain>
    </source>
</reference>
<proteinExistence type="predicted"/>
<feature type="transmembrane region" description="Helical" evidence="1">
    <location>
        <begin position="12"/>
        <end position="36"/>
    </location>
</feature>
<gene>
    <name evidence="2" type="ORF">A5893_17205</name>
</gene>
<keyword evidence="1" id="KW-0472">Membrane</keyword>
<evidence type="ECO:0000256" key="1">
    <source>
        <dbReference type="SAM" id="Phobius"/>
    </source>
</evidence>
<name>A0A179DRF8_9SPHI</name>
<evidence type="ECO:0000313" key="3">
    <source>
        <dbReference type="Proteomes" id="UP000078459"/>
    </source>
</evidence>
<keyword evidence="1" id="KW-1133">Transmembrane helix</keyword>
<keyword evidence="1" id="KW-0812">Transmembrane</keyword>
<dbReference type="STRING" id="1826909.A5893_17205"/>
<dbReference type="RefSeq" id="WP_068820542.1">
    <property type="nucleotide sequence ID" value="NZ_LWHJ01000004.1"/>
</dbReference>
<accession>A0A179DRF8</accession>
<organism evidence="2 3">
    <name type="scientific">Pedobacter psychrophilus</name>
    <dbReference type="NCBI Taxonomy" id="1826909"/>
    <lineage>
        <taxon>Bacteria</taxon>
        <taxon>Pseudomonadati</taxon>
        <taxon>Bacteroidota</taxon>
        <taxon>Sphingobacteriia</taxon>
        <taxon>Sphingobacteriales</taxon>
        <taxon>Sphingobacteriaceae</taxon>
        <taxon>Pedobacter</taxon>
    </lineage>
</organism>